<proteinExistence type="predicted"/>
<protein>
    <submittedName>
        <fullName evidence="1">HeH/LEM domain</fullName>
    </submittedName>
</protein>
<organism evidence="1">
    <name type="scientific">Myoviridae sp. ctAca11</name>
    <dbReference type="NCBI Taxonomy" id="2825043"/>
    <lineage>
        <taxon>Viruses</taxon>
        <taxon>Duplodnaviria</taxon>
        <taxon>Heunggongvirae</taxon>
        <taxon>Uroviricota</taxon>
        <taxon>Caudoviricetes</taxon>
    </lineage>
</organism>
<evidence type="ECO:0000313" key="1">
    <source>
        <dbReference type="EMBL" id="DAE14677.1"/>
    </source>
</evidence>
<sequence length="54" mass="6303">MTVKELYEWAKEHDCLDCDIGAQYRDGGGLYYGIEYDLDPEVEWESDDKKVVVL</sequence>
<dbReference type="EMBL" id="BK015590">
    <property type="protein sequence ID" value="DAE14677.1"/>
    <property type="molecule type" value="Genomic_DNA"/>
</dbReference>
<reference evidence="1" key="1">
    <citation type="journal article" date="2021" name="Proc. Natl. Acad. Sci. U.S.A.">
        <title>A Catalog of Tens of Thousands of Viruses from Human Metagenomes Reveals Hidden Associations with Chronic Diseases.</title>
        <authorList>
            <person name="Tisza M.J."/>
            <person name="Buck C.B."/>
        </authorList>
    </citation>
    <scope>NUCLEOTIDE SEQUENCE</scope>
    <source>
        <strain evidence="1">CtAca11</strain>
    </source>
</reference>
<accession>A0A8S5Q7H2</accession>
<name>A0A8S5Q7H2_9CAUD</name>